<dbReference type="AlphaFoldDB" id="A0A8E2DKY2"/>
<keyword evidence="1" id="KW-0812">Transmembrane</keyword>
<keyword evidence="3" id="KW-1185">Reference proteome</keyword>
<organism evidence="2 3">
    <name type="scientific">Obba rivulosa</name>
    <dbReference type="NCBI Taxonomy" id="1052685"/>
    <lineage>
        <taxon>Eukaryota</taxon>
        <taxon>Fungi</taxon>
        <taxon>Dikarya</taxon>
        <taxon>Basidiomycota</taxon>
        <taxon>Agaricomycotina</taxon>
        <taxon>Agaricomycetes</taxon>
        <taxon>Polyporales</taxon>
        <taxon>Gelatoporiaceae</taxon>
        <taxon>Obba</taxon>
    </lineage>
</organism>
<evidence type="ECO:0000313" key="2">
    <source>
        <dbReference type="EMBL" id="OCH90957.1"/>
    </source>
</evidence>
<evidence type="ECO:0000256" key="1">
    <source>
        <dbReference type="SAM" id="Phobius"/>
    </source>
</evidence>
<keyword evidence="1" id="KW-0472">Membrane</keyword>
<gene>
    <name evidence="2" type="ORF">OBBRIDRAFT_558865</name>
</gene>
<accession>A0A8E2DKY2</accession>
<protein>
    <submittedName>
        <fullName evidence="2">Uncharacterized protein</fullName>
    </submittedName>
</protein>
<dbReference type="OrthoDB" id="1431934at2759"/>
<proteinExistence type="predicted"/>
<name>A0A8E2DKY2_9APHY</name>
<feature type="transmembrane region" description="Helical" evidence="1">
    <location>
        <begin position="14"/>
        <end position="32"/>
    </location>
</feature>
<sequence length="83" mass="9525">MVIWRFPDDIKDLDVLWCCPACLVGLLILNSIKLARLEAHRACLPYFHLTAHVVVSPVFFLSSVAAITWYSVRISLYKYTPLM</sequence>
<feature type="transmembrane region" description="Helical" evidence="1">
    <location>
        <begin position="44"/>
        <end position="72"/>
    </location>
</feature>
<reference evidence="2 3" key="1">
    <citation type="submission" date="2016-07" db="EMBL/GenBank/DDBJ databases">
        <title>Draft genome of the white-rot fungus Obba rivulosa 3A-2.</title>
        <authorList>
            <consortium name="DOE Joint Genome Institute"/>
            <person name="Miettinen O."/>
            <person name="Riley R."/>
            <person name="Acob R."/>
            <person name="Barry K."/>
            <person name="Cullen D."/>
            <person name="De Vries R."/>
            <person name="Hainaut M."/>
            <person name="Hatakka A."/>
            <person name="Henrissat B."/>
            <person name="Hilden K."/>
            <person name="Kuo R."/>
            <person name="Labutti K."/>
            <person name="Lipzen A."/>
            <person name="Makela M.R."/>
            <person name="Sandor L."/>
            <person name="Spatafora J.W."/>
            <person name="Grigoriev I.V."/>
            <person name="Hibbett D.S."/>
        </authorList>
    </citation>
    <scope>NUCLEOTIDE SEQUENCE [LARGE SCALE GENOMIC DNA]</scope>
    <source>
        <strain evidence="2 3">3A-2</strain>
    </source>
</reference>
<dbReference type="EMBL" id="KV722394">
    <property type="protein sequence ID" value="OCH90957.1"/>
    <property type="molecule type" value="Genomic_DNA"/>
</dbReference>
<dbReference type="Proteomes" id="UP000250043">
    <property type="component" value="Unassembled WGS sequence"/>
</dbReference>
<evidence type="ECO:0000313" key="3">
    <source>
        <dbReference type="Proteomes" id="UP000250043"/>
    </source>
</evidence>
<keyword evidence="1" id="KW-1133">Transmembrane helix</keyword>